<dbReference type="AlphaFoldDB" id="A0AA41W6D5"/>
<reference evidence="1 2" key="1">
    <citation type="journal article" date="2013" name="Antonie Van Leeuwenhoek">
        <title>Echinimonas agarilytica gen. nov., sp. nov., a new gammaproteobacterium isolated from the sea urchin Strongylocentrotus intermedius.</title>
        <authorList>
            <person name="Nedashkovskaya O.I."/>
            <person name="Stenkova A.M."/>
            <person name="Zhukova N.V."/>
            <person name="Van Trappen S."/>
            <person name="Lee J.S."/>
            <person name="Kim S.B."/>
        </authorList>
    </citation>
    <scope>NUCLEOTIDE SEQUENCE [LARGE SCALE GENOMIC DNA]</scope>
    <source>
        <strain evidence="1 2">KMM 6351</strain>
    </source>
</reference>
<gene>
    <name evidence="1" type="ORF">NAF29_06885</name>
</gene>
<evidence type="ECO:0000313" key="1">
    <source>
        <dbReference type="EMBL" id="MCM2679394.1"/>
    </source>
</evidence>
<protein>
    <submittedName>
        <fullName evidence="1">Uncharacterized protein</fullName>
    </submittedName>
</protein>
<comment type="caution">
    <text evidence="1">The sequence shown here is derived from an EMBL/GenBank/DDBJ whole genome shotgun (WGS) entry which is preliminary data.</text>
</comment>
<evidence type="ECO:0000313" key="2">
    <source>
        <dbReference type="Proteomes" id="UP001165393"/>
    </source>
</evidence>
<keyword evidence="2" id="KW-1185">Reference proteome</keyword>
<dbReference type="RefSeq" id="WP_251260740.1">
    <property type="nucleotide sequence ID" value="NZ_JAMQGP010000002.1"/>
</dbReference>
<dbReference type="EMBL" id="JAMQGP010000002">
    <property type="protein sequence ID" value="MCM2679394.1"/>
    <property type="molecule type" value="Genomic_DNA"/>
</dbReference>
<name>A0AA41W6D5_9GAMM</name>
<proteinExistence type="predicted"/>
<accession>A0AA41W6D5</accession>
<dbReference type="Proteomes" id="UP001165393">
    <property type="component" value="Unassembled WGS sequence"/>
</dbReference>
<sequence length="60" mass="7160">MSENYFNWRQEVKDKTRHVTDHSSVVHQMNDKLLQDQYFKQHMSSEEAAQAFLKAVGDFK</sequence>
<organism evidence="1 2">
    <name type="scientific">Echinimonas agarilytica</name>
    <dbReference type="NCBI Taxonomy" id="1215918"/>
    <lineage>
        <taxon>Bacteria</taxon>
        <taxon>Pseudomonadati</taxon>
        <taxon>Pseudomonadota</taxon>
        <taxon>Gammaproteobacteria</taxon>
        <taxon>Alteromonadales</taxon>
        <taxon>Echinimonadaceae</taxon>
        <taxon>Echinimonas</taxon>
    </lineage>
</organism>